<name>E6VNE9_RHOPX</name>
<dbReference type="EMBL" id="CP002418">
    <property type="protein sequence ID" value="ADU43568.1"/>
    <property type="molecule type" value="Genomic_DNA"/>
</dbReference>
<evidence type="ECO:0000313" key="2">
    <source>
        <dbReference type="Proteomes" id="UP000001402"/>
    </source>
</evidence>
<sequence length="121" mass="13665">MSGDNDDDLTNRLLESEDLRDTRDYLSRGRLLANLNDAELGDRWVGTFRAWLTGEAGLALRNMNDAAAELRLRSLALPYDRVAREMDSIQRAFIQIAPDASPVTVNLEIEEFLRVRGKLMG</sequence>
<organism evidence="1 2">
    <name type="scientific">Rhodopseudomonas palustris (strain DX-1)</name>
    <dbReference type="NCBI Taxonomy" id="652103"/>
    <lineage>
        <taxon>Bacteria</taxon>
        <taxon>Pseudomonadati</taxon>
        <taxon>Pseudomonadota</taxon>
        <taxon>Alphaproteobacteria</taxon>
        <taxon>Hyphomicrobiales</taxon>
        <taxon>Nitrobacteraceae</taxon>
        <taxon>Rhodopseudomonas</taxon>
    </lineage>
</organism>
<protein>
    <submittedName>
        <fullName evidence="1">Uncharacterized protein</fullName>
    </submittedName>
</protein>
<dbReference type="KEGG" id="rpx:Rpdx1_1957"/>
<dbReference type="BioCyc" id="RPAL652103:RPDX1_RS09620-MONOMER"/>
<accession>E6VNE9</accession>
<dbReference type="HOGENOM" id="CLU_2036221_0_0_5"/>
<dbReference type="STRING" id="652103.Rpdx1_1957"/>
<dbReference type="Proteomes" id="UP000001402">
    <property type="component" value="Chromosome"/>
</dbReference>
<dbReference type="OrthoDB" id="9937401at2"/>
<proteinExistence type="predicted"/>
<gene>
    <name evidence="1" type="ordered locus">Rpdx1_1957</name>
</gene>
<reference evidence="1" key="1">
    <citation type="submission" date="2010-12" db="EMBL/GenBank/DDBJ databases">
        <title>Complete sequence of Rhodopseudomonas palustris DX-1.</title>
        <authorList>
            <consortium name="US DOE Joint Genome Institute"/>
            <person name="Lucas S."/>
            <person name="Copeland A."/>
            <person name="Lapidus A."/>
            <person name="Cheng J.-F."/>
            <person name="Goodwin L."/>
            <person name="Pitluck S."/>
            <person name="Misra M."/>
            <person name="Chertkov O."/>
            <person name="Detter J.C."/>
            <person name="Han C."/>
            <person name="Tapia R."/>
            <person name="Land M."/>
            <person name="Hauser L."/>
            <person name="Kyrpides N."/>
            <person name="Ivanova N."/>
            <person name="Ovchinnikova G."/>
            <person name="Logan B."/>
            <person name="Oda Y."/>
            <person name="Harwood C."/>
            <person name="Woyke T."/>
        </authorList>
    </citation>
    <scope>NUCLEOTIDE SEQUENCE [LARGE SCALE GENOMIC DNA]</scope>
    <source>
        <strain evidence="1">DX-1</strain>
    </source>
</reference>
<evidence type="ECO:0000313" key="1">
    <source>
        <dbReference type="EMBL" id="ADU43568.1"/>
    </source>
</evidence>
<dbReference type="AlphaFoldDB" id="E6VNE9"/>